<name>A0A8X6KMN1_NEPPI</name>
<accession>A0A8X6KMN1</accession>
<dbReference type="EMBL" id="BMAW01093433">
    <property type="protein sequence ID" value="GFS60328.1"/>
    <property type="molecule type" value="Genomic_DNA"/>
</dbReference>
<dbReference type="Proteomes" id="UP000887013">
    <property type="component" value="Unassembled WGS sequence"/>
</dbReference>
<evidence type="ECO:0000313" key="2">
    <source>
        <dbReference type="EMBL" id="GFS60328.1"/>
    </source>
</evidence>
<gene>
    <name evidence="2" type="ORF">NPIL_607221</name>
</gene>
<organism evidence="2 3">
    <name type="scientific">Nephila pilipes</name>
    <name type="common">Giant wood spider</name>
    <name type="synonym">Nephila maculata</name>
    <dbReference type="NCBI Taxonomy" id="299642"/>
    <lineage>
        <taxon>Eukaryota</taxon>
        <taxon>Metazoa</taxon>
        <taxon>Ecdysozoa</taxon>
        <taxon>Arthropoda</taxon>
        <taxon>Chelicerata</taxon>
        <taxon>Arachnida</taxon>
        <taxon>Araneae</taxon>
        <taxon>Araneomorphae</taxon>
        <taxon>Entelegynae</taxon>
        <taxon>Araneoidea</taxon>
        <taxon>Nephilidae</taxon>
        <taxon>Nephila</taxon>
    </lineage>
</organism>
<feature type="region of interest" description="Disordered" evidence="1">
    <location>
        <begin position="1"/>
        <end position="76"/>
    </location>
</feature>
<reference evidence="2" key="1">
    <citation type="submission" date="2020-08" db="EMBL/GenBank/DDBJ databases">
        <title>Multicomponent nature underlies the extraordinary mechanical properties of spider dragline silk.</title>
        <authorList>
            <person name="Kono N."/>
            <person name="Nakamura H."/>
            <person name="Mori M."/>
            <person name="Yoshida Y."/>
            <person name="Ohtoshi R."/>
            <person name="Malay A.D."/>
            <person name="Moran D.A.P."/>
            <person name="Tomita M."/>
            <person name="Numata K."/>
            <person name="Arakawa K."/>
        </authorList>
    </citation>
    <scope>NUCLEOTIDE SEQUENCE</scope>
</reference>
<protein>
    <submittedName>
        <fullName evidence="2">Uncharacterized protein</fullName>
    </submittedName>
</protein>
<evidence type="ECO:0000313" key="3">
    <source>
        <dbReference type="Proteomes" id="UP000887013"/>
    </source>
</evidence>
<keyword evidence="3" id="KW-1185">Reference proteome</keyword>
<sequence length="76" mass="8807">MVSDNGHDYYRPTAKGTNNTPKQIVLENRGTSNRKRFLSSSIHLSIPQSRHTRNEKEPKKKRNTQDKRSIGTQNEK</sequence>
<feature type="compositionally biased region" description="Polar residues" evidence="1">
    <location>
        <begin position="38"/>
        <end position="49"/>
    </location>
</feature>
<proteinExistence type="predicted"/>
<comment type="caution">
    <text evidence="2">The sequence shown here is derived from an EMBL/GenBank/DDBJ whole genome shotgun (WGS) entry which is preliminary data.</text>
</comment>
<evidence type="ECO:0000256" key="1">
    <source>
        <dbReference type="SAM" id="MobiDB-lite"/>
    </source>
</evidence>
<dbReference type="AlphaFoldDB" id="A0A8X6KMN1"/>
<feature type="compositionally biased region" description="Basic and acidic residues" evidence="1">
    <location>
        <begin position="52"/>
        <end position="76"/>
    </location>
</feature>
<feature type="compositionally biased region" description="Basic and acidic residues" evidence="1">
    <location>
        <begin position="1"/>
        <end position="10"/>
    </location>
</feature>